<dbReference type="InterPro" id="IPR004006">
    <property type="entry name" value="DhaK_dom"/>
</dbReference>
<feature type="binding site" evidence="12">
    <location>
        <position position="115"/>
    </location>
    <ligand>
        <name>substrate</name>
    </ligand>
</feature>
<dbReference type="InterPro" id="IPR036117">
    <property type="entry name" value="DhaL_dom_sf"/>
</dbReference>
<feature type="domain" description="DhaL" evidence="13">
    <location>
        <begin position="394"/>
        <end position="593"/>
    </location>
</feature>
<evidence type="ECO:0000256" key="6">
    <source>
        <dbReference type="ARBA" id="ARBA00022777"/>
    </source>
</evidence>
<dbReference type="PROSITE" id="PS51480">
    <property type="entry name" value="DHAL"/>
    <property type="match status" value="1"/>
</dbReference>
<keyword evidence="5" id="KW-0547">Nucleotide-binding</keyword>
<evidence type="ECO:0000256" key="11">
    <source>
        <dbReference type="PIRSR" id="PIRSR612734-1"/>
    </source>
</evidence>
<evidence type="ECO:0000256" key="10">
    <source>
        <dbReference type="ARBA" id="ARBA00048898"/>
    </source>
</evidence>
<dbReference type="Pfam" id="PF02734">
    <property type="entry name" value="Dak2"/>
    <property type="match status" value="1"/>
</dbReference>
<proteinExistence type="inferred from homology"/>
<evidence type="ECO:0000256" key="3">
    <source>
        <dbReference type="ARBA" id="ARBA00008757"/>
    </source>
</evidence>
<evidence type="ECO:0000256" key="9">
    <source>
        <dbReference type="ARBA" id="ARBA00047974"/>
    </source>
</evidence>
<dbReference type="InterPro" id="IPR012734">
    <property type="entry name" value="DhaK_ATP"/>
</dbReference>
<name>A0A1R1PMS0_ZANCU</name>
<dbReference type="GO" id="GO:0005524">
    <property type="term" value="F:ATP binding"/>
    <property type="evidence" value="ECO:0007669"/>
    <property type="project" value="UniProtKB-KW"/>
</dbReference>
<comment type="caution">
    <text evidence="15">The sequence shown here is derived from an EMBL/GenBank/DDBJ whole genome shotgun (WGS) entry which is preliminary data.</text>
</comment>
<dbReference type="FunFam" id="3.30.1180.20:FF:000001">
    <property type="entry name" value="Dihydroxyacetone kinase 1"/>
    <property type="match status" value="1"/>
</dbReference>
<dbReference type="PANTHER" id="PTHR28629:SF4">
    <property type="entry name" value="TRIOKINASE_FMN CYCLASE"/>
    <property type="match status" value="1"/>
</dbReference>
<comment type="catalytic activity">
    <reaction evidence="9">
        <text>D-glyceraldehyde + ATP = D-glyceraldehyde 3-phosphate + ADP + H(+)</text>
        <dbReference type="Rhea" id="RHEA:13941"/>
        <dbReference type="ChEBI" id="CHEBI:15378"/>
        <dbReference type="ChEBI" id="CHEBI:17378"/>
        <dbReference type="ChEBI" id="CHEBI:30616"/>
        <dbReference type="ChEBI" id="CHEBI:59776"/>
        <dbReference type="ChEBI" id="CHEBI:456216"/>
        <dbReference type="EC" id="2.7.1.28"/>
    </reaction>
</comment>
<evidence type="ECO:0000256" key="4">
    <source>
        <dbReference type="ARBA" id="ARBA00022679"/>
    </source>
</evidence>
<evidence type="ECO:0000256" key="8">
    <source>
        <dbReference type="ARBA" id="ARBA00022840"/>
    </source>
</evidence>
<comment type="pathway">
    <text evidence="2">Polyol metabolism; glycerol fermentation; glycerone phosphate from glycerol (oxidative route): step 2/2.</text>
</comment>
<evidence type="ECO:0000313" key="16">
    <source>
        <dbReference type="Proteomes" id="UP000188320"/>
    </source>
</evidence>
<dbReference type="InterPro" id="IPR050861">
    <property type="entry name" value="Dihydroxyacetone_Kinase"/>
</dbReference>
<dbReference type="SUPFAM" id="SSF82549">
    <property type="entry name" value="DAK1/DegV-like"/>
    <property type="match status" value="1"/>
</dbReference>
<dbReference type="Gene3D" id="1.25.40.340">
    <property type="match status" value="1"/>
</dbReference>
<evidence type="ECO:0000259" key="13">
    <source>
        <dbReference type="PROSITE" id="PS51480"/>
    </source>
</evidence>
<reference evidence="16" key="1">
    <citation type="submission" date="2017-01" db="EMBL/GenBank/DDBJ databases">
        <authorList>
            <person name="Wang Y."/>
            <person name="White M."/>
            <person name="Kvist S."/>
            <person name="Moncalvo J.-M."/>
        </authorList>
    </citation>
    <scope>NUCLEOTIDE SEQUENCE [LARGE SCALE GENOMIC DNA]</scope>
    <source>
        <strain evidence="16">COL-18-3</strain>
    </source>
</reference>
<dbReference type="OrthoDB" id="1724672at2759"/>
<dbReference type="Proteomes" id="UP000188320">
    <property type="component" value="Unassembled WGS sequence"/>
</dbReference>
<dbReference type="InterPro" id="IPR004007">
    <property type="entry name" value="DhaL_dom"/>
</dbReference>
<protein>
    <submittedName>
        <fullName evidence="15">Dihydroxyacetone kinase 1</fullName>
    </submittedName>
</protein>
<comment type="similarity">
    <text evidence="3">Belongs to the dihydroxyacetone kinase (DAK) family.</text>
</comment>
<dbReference type="SUPFAM" id="SSF101473">
    <property type="entry name" value="DhaL-like"/>
    <property type="match status" value="1"/>
</dbReference>
<feature type="active site" description="Tele-hemiaminal-histidine intermediate" evidence="11">
    <location>
        <position position="232"/>
    </location>
</feature>
<evidence type="ECO:0000256" key="7">
    <source>
        <dbReference type="ARBA" id="ARBA00022798"/>
    </source>
</evidence>
<accession>A0A1R1PMS0</accession>
<dbReference type="GO" id="GO:0004371">
    <property type="term" value="F:glycerone kinase activity"/>
    <property type="evidence" value="ECO:0007669"/>
    <property type="project" value="UniProtKB-EC"/>
</dbReference>
<dbReference type="NCBIfam" id="TIGR02361">
    <property type="entry name" value="dak_ATP"/>
    <property type="match status" value="1"/>
</dbReference>
<keyword evidence="7" id="KW-0319">Glycerol metabolism</keyword>
<dbReference type="GO" id="GO:0019588">
    <property type="term" value="P:anaerobic glycerol catabolic process"/>
    <property type="evidence" value="ECO:0007669"/>
    <property type="project" value="UniProtKB-UniPathway"/>
</dbReference>
<dbReference type="Gene3D" id="3.40.50.10440">
    <property type="entry name" value="Dihydroxyacetone kinase, domain 1"/>
    <property type="match status" value="1"/>
</dbReference>
<dbReference type="PROSITE" id="PS51481">
    <property type="entry name" value="DHAK"/>
    <property type="match status" value="1"/>
</dbReference>
<dbReference type="UniPathway" id="UPA00617">
    <property type="reaction ID" value="UER00669"/>
</dbReference>
<comment type="function">
    <text evidence="1">Catalyzes both the phosphorylation of dihydroxyacetone and of glyceraldehyde.</text>
</comment>
<evidence type="ECO:0000256" key="5">
    <source>
        <dbReference type="ARBA" id="ARBA00022741"/>
    </source>
</evidence>
<dbReference type="Gene3D" id="3.30.1180.20">
    <property type="entry name" value="Dihydroxyacetone kinase, domain 2"/>
    <property type="match status" value="1"/>
</dbReference>
<evidence type="ECO:0000256" key="2">
    <source>
        <dbReference type="ARBA" id="ARBA00004778"/>
    </source>
</evidence>
<feature type="binding site" evidence="12">
    <location>
        <begin position="58"/>
        <end position="61"/>
    </location>
    <ligand>
        <name>substrate</name>
    </ligand>
</feature>
<dbReference type="AlphaFoldDB" id="A0A1R1PMS0"/>
<keyword evidence="4" id="KW-0808">Transferase</keyword>
<gene>
    <name evidence="15" type="ORF">AX774_g4259</name>
</gene>
<keyword evidence="16" id="KW-1185">Reference proteome</keyword>
<organism evidence="15 16">
    <name type="scientific">Zancudomyces culisetae</name>
    <name type="common">Gut fungus</name>
    <name type="synonym">Smittium culisetae</name>
    <dbReference type="NCBI Taxonomy" id="1213189"/>
    <lineage>
        <taxon>Eukaryota</taxon>
        <taxon>Fungi</taxon>
        <taxon>Fungi incertae sedis</taxon>
        <taxon>Zoopagomycota</taxon>
        <taxon>Kickxellomycotina</taxon>
        <taxon>Harpellomycetes</taxon>
        <taxon>Harpellales</taxon>
        <taxon>Legeriomycetaceae</taxon>
        <taxon>Zancudomyces</taxon>
    </lineage>
</organism>
<feature type="binding site" evidence="12">
    <location>
        <position position="110"/>
    </location>
    <ligand>
        <name>substrate</name>
    </ligand>
</feature>
<evidence type="ECO:0000256" key="12">
    <source>
        <dbReference type="PIRSR" id="PIRSR612734-2"/>
    </source>
</evidence>
<evidence type="ECO:0000256" key="1">
    <source>
        <dbReference type="ARBA" id="ARBA00003264"/>
    </source>
</evidence>
<evidence type="ECO:0000313" key="15">
    <source>
        <dbReference type="EMBL" id="OMH82260.1"/>
    </source>
</evidence>
<keyword evidence="6 15" id="KW-0418">Kinase</keyword>
<comment type="catalytic activity">
    <reaction evidence="10">
        <text>dihydroxyacetone + ATP = dihydroxyacetone phosphate + ADP + H(+)</text>
        <dbReference type="Rhea" id="RHEA:15773"/>
        <dbReference type="ChEBI" id="CHEBI:15378"/>
        <dbReference type="ChEBI" id="CHEBI:16016"/>
        <dbReference type="ChEBI" id="CHEBI:30616"/>
        <dbReference type="ChEBI" id="CHEBI:57642"/>
        <dbReference type="ChEBI" id="CHEBI:456216"/>
        <dbReference type="EC" id="2.7.1.29"/>
    </reaction>
</comment>
<dbReference type="GO" id="GO:0005829">
    <property type="term" value="C:cytosol"/>
    <property type="evidence" value="ECO:0007669"/>
    <property type="project" value="TreeGrafter"/>
</dbReference>
<dbReference type="FunFam" id="1.25.40.340:FF:000001">
    <property type="entry name" value="Dihydroxyacetone kinase 1"/>
    <property type="match status" value="1"/>
</dbReference>
<dbReference type="FunFam" id="3.40.50.10440:FF:000001">
    <property type="entry name" value="Dihydroxyacetone kinase, DhaK subunit"/>
    <property type="match status" value="1"/>
</dbReference>
<dbReference type="Pfam" id="PF02733">
    <property type="entry name" value="Dak1"/>
    <property type="match status" value="1"/>
</dbReference>
<keyword evidence="8" id="KW-0067">ATP-binding</keyword>
<dbReference type="EMBL" id="LSSK01000705">
    <property type="protein sequence ID" value="OMH82260.1"/>
    <property type="molecule type" value="Genomic_DNA"/>
</dbReference>
<dbReference type="PANTHER" id="PTHR28629">
    <property type="entry name" value="TRIOKINASE/FMN CYCLASE"/>
    <property type="match status" value="1"/>
</dbReference>
<dbReference type="SMART" id="SM01120">
    <property type="entry name" value="Dak2"/>
    <property type="match status" value="1"/>
</dbReference>
<evidence type="ECO:0000259" key="14">
    <source>
        <dbReference type="PROSITE" id="PS51481"/>
    </source>
</evidence>
<dbReference type="GO" id="GO:0050354">
    <property type="term" value="F:triokinase activity"/>
    <property type="evidence" value="ECO:0007669"/>
    <property type="project" value="UniProtKB-EC"/>
</dbReference>
<feature type="domain" description="DhaK" evidence="14">
    <location>
        <begin position="10"/>
        <end position="354"/>
    </location>
</feature>
<sequence length="596" mass="63249">MVSSKHFVNDPNELVRDSLKGLVKSNDHLKLDEEEKVVYVKNVDQVKKEQVTLLCGGGAGHEPSHAGFVGPAMLTAAVSGHVFASPSSSQVLSCIQRVYSPEHGTLVVVKNYTGDVLNFGRAIERFKASQMHTGNSNCKISMVVVGDDVGVVDQEEEVDVGRRGLAGTILVYKIAGSAAAMGESFEKVEALAKHAAENSFTVGCALDPASVPGRGLPRTLEENQIEFGMGIHNEPGFKLTNLSSAHDMVSSIVSHITSSKLFTEASKKAGGKKVVMLVNNLGALSNLELGLVTKEALDCASQCGLNVVRTFQGACMTGLAMNGISITFLLVPSCEEEGKEVLKYLDYPAYTPGWKNMITVPDASEKTEAEMQQIKATASKVQEKSASIAGEDSVLWSEIITSVYNNVQKEEPEITRLDTVMGDGDCGEVLLSGAKSVFDALKAGELPTDSPATTMMKISNLVEASMGGTSGVIYCLFFDGVAQSLTKVLASGPQHVTKDQWADALINGLETIQRYSTARVGDRTIIDALSPLVFEYKKSGDLNKALEAAKIGAEETKEMKPKRGRAVYVGNSGKGVPDAGAVGVCAVVSGIANVFN</sequence>